<name>A0AAD7F0J1_9AGAR</name>
<dbReference type="CDD" id="cd00157">
    <property type="entry name" value="Rho"/>
    <property type="match status" value="1"/>
</dbReference>
<dbReference type="Pfam" id="PF00071">
    <property type="entry name" value="Ras"/>
    <property type="match status" value="1"/>
</dbReference>
<evidence type="ECO:0000256" key="2">
    <source>
        <dbReference type="ARBA" id="ARBA00022481"/>
    </source>
</evidence>
<dbReference type="InterPro" id="IPR005225">
    <property type="entry name" value="Small_GTP-bd"/>
</dbReference>
<comment type="similarity">
    <text evidence="1">Belongs to the small GTPase superfamily. Rho family.</text>
</comment>
<dbReference type="PROSITE" id="PS51421">
    <property type="entry name" value="RAS"/>
    <property type="match status" value="1"/>
</dbReference>
<dbReference type="PANTHER" id="PTHR24072">
    <property type="entry name" value="RHO FAMILY GTPASE"/>
    <property type="match status" value="1"/>
</dbReference>
<protein>
    <submittedName>
        <fullName evidence="5">Small GTPase Cdc42</fullName>
    </submittedName>
</protein>
<evidence type="ECO:0000313" key="5">
    <source>
        <dbReference type="EMBL" id="KAJ7359176.1"/>
    </source>
</evidence>
<dbReference type="SMART" id="SM00175">
    <property type="entry name" value="RAB"/>
    <property type="match status" value="1"/>
</dbReference>
<dbReference type="PROSITE" id="PS51419">
    <property type="entry name" value="RAB"/>
    <property type="match status" value="1"/>
</dbReference>
<keyword evidence="3" id="KW-0547">Nucleotide-binding</keyword>
<organism evidence="5 6">
    <name type="scientific">Mycena albidolilacea</name>
    <dbReference type="NCBI Taxonomy" id="1033008"/>
    <lineage>
        <taxon>Eukaryota</taxon>
        <taxon>Fungi</taxon>
        <taxon>Dikarya</taxon>
        <taxon>Basidiomycota</taxon>
        <taxon>Agaricomycotina</taxon>
        <taxon>Agaricomycetes</taxon>
        <taxon>Agaricomycetidae</taxon>
        <taxon>Agaricales</taxon>
        <taxon>Marasmiineae</taxon>
        <taxon>Mycenaceae</taxon>
        <taxon>Mycena</taxon>
    </lineage>
</organism>
<gene>
    <name evidence="5" type="ORF">DFH08DRAFT_845313</name>
</gene>
<dbReference type="FunFam" id="3.40.50.300:FF:001179">
    <property type="entry name" value="Rho family GTPase"/>
    <property type="match status" value="1"/>
</dbReference>
<proteinExistence type="inferred from homology"/>
<keyword evidence="6" id="KW-1185">Reference proteome</keyword>
<dbReference type="GO" id="GO:0005525">
    <property type="term" value="F:GTP binding"/>
    <property type="evidence" value="ECO:0007669"/>
    <property type="project" value="UniProtKB-KW"/>
</dbReference>
<dbReference type="PRINTS" id="PR00449">
    <property type="entry name" value="RASTRNSFRMNG"/>
</dbReference>
<dbReference type="InterPro" id="IPR027417">
    <property type="entry name" value="P-loop_NTPase"/>
</dbReference>
<sequence>MPLQGVKKVVLIGDGGAGKTCMIISHITNAFSANYIPFHITPHTTVKIKSSEDTYQLALEDTAGQDDYDRLRPLSYLQADVFLICFRVTWFTSFENIRDKWYPEMRHYCPDVPFLIVATQIDLRDCPEVIEKFAGQNQRLISTEEGERLAYELGAAKYVECSSLTRKGLDDVFHEALIASLDERPVYKPKPKRRVKCIIL</sequence>
<dbReference type="SUPFAM" id="SSF52540">
    <property type="entry name" value="P-loop containing nucleoside triphosphate hydrolases"/>
    <property type="match status" value="1"/>
</dbReference>
<dbReference type="GO" id="GO:0007264">
    <property type="term" value="P:small GTPase-mediated signal transduction"/>
    <property type="evidence" value="ECO:0007669"/>
    <property type="project" value="InterPro"/>
</dbReference>
<dbReference type="SMART" id="SM00173">
    <property type="entry name" value="RAS"/>
    <property type="match status" value="1"/>
</dbReference>
<evidence type="ECO:0000256" key="4">
    <source>
        <dbReference type="ARBA" id="ARBA00023134"/>
    </source>
</evidence>
<dbReference type="InterPro" id="IPR001806">
    <property type="entry name" value="Small_GTPase"/>
</dbReference>
<dbReference type="NCBIfam" id="TIGR00231">
    <property type="entry name" value="small_GTP"/>
    <property type="match status" value="1"/>
</dbReference>
<evidence type="ECO:0000313" key="6">
    <source>
        <dbReference type="Proteomes" id="UP001218218"/>
    </source>
</evidence>
<evidence type="ECO:0000256" key="3">
    <source>
        <dbReference type="ARBA" id="ARBA00022741"/>
    </source>
</evidence>
<comment type="caution">
    <text evidence="5">The sequence shown here is derived from an EMBL/GenBank/DDBJ whole genome shotgun (WGS) entry which is preliminary data.</text>
</comment>
<dbReference type="EMBL" id="JARIHO010000006">
    <property type="protein sequence ID" value="KAJ7359176.1"/>
    <property type="molecule type" value="Genomic_DNA"/>
</dbReference>
<keyword evidence="2" id="KW-0488">Methylation</keyword>
<dbReference type="Proteomes" id="UP001218218">
    <property type="component" value="Unassembled WGS sequence"/>
</dbReference>
<dbReference type="PROSITE" id="PS51420">
    <property type="entry name" value="RHO"/>
    <property type="match status" value="1"/>
</dbReference>
<dbReference type="InterPro" id="IPR003578">
    <property type="entry name" value="Small_GTPase_Rho"/>
</dbReference>
<dbReference type="SMART" id="SM00174">
    <property type="entry name" value="RHO"/>
    <property type="match status" value="1"/>
</dbReference>
<dbReference type="AlphaFoldDB" id="A0AAD7F0J1"/>
<evidence type="ECO:0000256" key="1">
    <source>
        <dbReference type="ARBA" id="ARBA00010142"/>
    </source>
</evidence>
<accession>A0AAD7F0J1</accession>
<keyword evidence="4" id="KW-0342">GTP-binding</keyword>
<dbReference type="GO" id="GO:0003924">
    <property type="term" value="F:GTPase activity"/>
    <property type="evidence" value="ECO:0007669"/>
    <property type="project" value="InterPro"/>
</dbReference>
<dbReference type="Gene3D" id="3.40.50.300">
    <property type="entry name" value="P-loop containing nucleotide triphosphate hydrolases"/>
    <property type="match status" value="1"/>
</dbReference>
<reference evidence="5" key="1">
    <citation type="submission" date="2023-03" db="EMBL/GenBank/DDBJ databases">
        <title>Massive genome expansion in bonnet fungi (Mycena s.s.) driven by repeated elements and novel gene families across ecological guilds.</title>
        <authorList>
            <consortium name="Lawrence Berkeley National Laboratory"/>
            <person name="Harder C.B."/>
            <person name="Miyauchi S."/>
            <person name="Viragh M."/>
            <person name="Kuo A."/>
            <person name="Thoen E."/>
            <person name="Andreopoulos B."/>
            <person name="Lu D."/>
            <person name="Skrede I."/>
            <person name="Drula E."/>
            <person name="Henrissat B."/>
            <person name="Morin E."/>
            <person name="Kohler A."/>
            <person name="Barry K."/>
            <person name="LaButti K."/>
            <person name="Morin E."/>
            <person name="Salamov A."/>
            <person name="Lipzen A."/>
            <person name="Mereny Z."/>
            <person name="Hegedus B."/>
            <person name="Baldrian P."/>
            <person name="Stursova M."/>
            <person name="Weitz H."/>
            <person name="Taylor A."/>
            <person name="Grigoriev I.V."/>
            <person name="Nagy L.G."/>
            <person name="Martin F."/>
            <person name="Kauserud H."/>
        </authorList>
    </citation>
    <scope>NUCLEOTIDE SEQUENCE</scope>
    <source>
        <strain evidence="5">CBHHK002</strain>
    </source>
</reference>